<dbReference type="InterPro" id="IPR011320">
    <property type="entry name" value="RNase_H1_N"/>
</dbReference>
<dbReference type="OrthoDB" id="245563at2759"/>
<dbReference type="Gene3D" id="3.30.420.10">
    <property type="entry name" value="Ribonuclease H-like superfamily/Ribonuclease H"/>
    <property type="match status" value="1"/>
</dbReference>
<dbReference type="HOGENOM" id="CLU_960328_0_0_1"/>
<dbReference type="GO" id="GO:0046872">
    <property type="term" value="F:metal ion binding"/>
    <property type="evidence" value="ECO:0007669"/>
    <property type="project" value="UniProtKB-KW"/>
</dbReference>
<dbReference type="GO" id="GO:0043137">
    <property type="term" value="P:DNA replication, removal of RNA primer"/>
    <property type="evidence" value="ECO:0007669"/>
    <property type="project" value="TreeGrafter"/>
</dbReference>
<comment type="similarity">
    <text evidence="3">Belongs to the RNase H family.</text>
</comment>
<evidence type="ECO:0000313" key="12">
    <source>
        <dbReference type="EMBL" id="KIJ27162.1"/>
    </source>
</evidence>
<comment type="cofactor">
    <cofactor evidence="1">
        <name>Mg(2+)</name>
        <dbReference type="ChEBI" id="CHEBI:18420"/>
    </cofactor>
</comment>
<evidence type="ECO:0000256" key="6">
    <source>
        <dbReference type="ARBA" id="ARBA00022722"/>
    </source>
</evidence>
<name>A0A0C9UDH0_SPHS4</name>
<evidence type="ECO:0000256" key="4">
    <source>
        <dbReference type="ARBA" id="ARBA00012180"/>
    </source>
</evidence>
<evidence type="ECO:0000256" key="9">
    <source>
        <dbReference type="ARBA" id="ARBA00022801"/>
    </source>
</evidence>
<protein>
    <recommendedName>
        <fullName evidence="5">Ribonuclease H</fullName>
        <ecNumber evidence="4">3.1.26.4</ecNumber>
    </recommendedName>
</protein>
<keyword evidence="7" id="KW-0479">Metal-binding</keyword>
<dbReference type="InterPro" id="IPR050092">
    <property type="entry name" value="RNase_H"/>
</dbReference>
<evidence type="ECO:0000256" key="3">
    <source>
        <dbReference type="ARBA" id="ARBA00005300"/>
    </source>
</evidence>
<dbReference type="EC" id="3.1.26.4" evidence="4"/>
<keyword evidence="9" id="KW-0378">Hydrolase</keyword>
<keyword evidence="6" id="KW-0540">Nuclease</keyword>
<sequence length="290" mass="32598">MSTPSRWYYAVHKGRNPGVYNTWAQCEPQVRDFANAKYKKFHTYTEAENFVQYGWASLHGPVPPSPSPSPSPSPRRPTDVQLNLAALSLNDYSTENITVLDSREWKTAYCETYENEDGNVGIGVWWEQDNSENVSERCQGMKSLDKGLMAGAVRALEAVPSGNASIRPCLTIQVIQNAVNIMKAEGVPERIKERDMPLSIYLPQLMTRVRHQGRRIRIKRVKEESDLQSRGVRVAKELAIKGSYKKTSRSLWGLTIKGSPKETSRRPWRLPVGNSSRGACGSVASLKFQL</sequence>
<dbReference type="Pfam" id="PF01693">
    <property type="entry name" value="Cauli_VI"/>
    <property type="match status" value="1"/>
</dbReference>
<keyword evidence="8" id="KW-0255">Endonuclease</keyword>
<dbReference type="PANTHER" id="PTHR10642">
    <property type="entry name" value="RIBONUCLEASE H1"/>
    <property type="match status" value="1"/>
</dbReference>
<evidence type="ECO:0000256" key="8">
    <source>
        <dbReference type="ARBA" id="ARBA00022759"/>
    </source>
</evidence>
<dbReference type="FunFam" id="3.40.970.10:FF:000002">
    <property type="entry name" value="Ribonuclease H"/>
    <property type="match status" value="1"/>
</dbReference>
<dbReference type="Proteomes" id="UP000054279">
    <property type="component" value="Unassembled WGS sequence"/>
</dbReference>
<dbReference type="GO" id="GO:0004523">
    <property type="term" value="F:RNA-DNA hybrid ribonuclease activity"/>
    <property type="evidence" value="ECO:0007669"/>
    <property type="project" value="UniProtKB-EC"/>
</dbReference>
<dbReference type="InterPro" id="IPR037056">
    <property type="entry name" value="RNase_H1_N_sf"/>
</dbReference>
<dbReference type="Gene3D" id="3.40.970.10">
    <property type="entry name" value="Ribonuclease H1, N-terminal domain"/>
    <property type="match status" value="1"/>
</dbReference>
<dbReference type="InterPro" id="IPR036397">
    <property type="entry name" value="RNaseH_sf"/>
</dbReference>
<keyword evidence="10" id="KW-0460">Magnesium</keyword>
<reference evidence="12 13" key="1">
    <citation type="submission" date="2014-06" db="EMBL/GenBank/DDBJ databases">
        <title>Evolutionary Origins and Diversification of the Mycorrhizal Mutualists.</title>
        <authorList>
            <consortium name="DOE Joint Genome Institute"/>
            <consortium name="Mycorrhizal Genomics Consortium"/>
            <person name="Kohler A."/>
            <person name="Kuo A."/>
            <person name="Nagy L.G."/>
            <person name="Floudas D."/>
            <person name="Copeland A."/>
            <person name="Barry K.W."/>
            <person name="Cichocki N."/>
            <person name="Veneault-Fourrey C."/>
            <person name="LaButti K."/>
            <person name="Lindquist E.A."/>
            <person name="Lipzen A."/>
            <person name="Lundell T."/>
            <person name="Morin E."/>
            <person name="Murat C."/>
            <person name="Riley R."/>
            <person name="Ohm R."/>
            <person name="Sun H."/>
            <person name="Tunlid A."/>
            <person name="Henrissat B."/>
            <person name="Grigoriev I.V."/>
            <person name="Hibbett D.S."/>
            <person name="Martin F."/>
        </authorList>
    </citation>
    <scope>NUCLEOTIDE SEQUENCE [LARGE SCALE GENOMIC DNA]</scope>
    <source>
        <strain evidence="12 13">SS14</strain>
    </source>
</reference>
<dbReference type="EMBL" id="KN837345">
    <property type="protein sequence ID" value="KIJ27162.1"/>
    <property type="molecule type" value="Genomic_DNA"/>
</dbReference>
<dbReference type="GO" id="GO:0003676">
    <property type="term" value="F:nucleic acid binding"/>
    <property type="evidence" value="ECO:0007669"/>
    <property type="project" value="InterPro"/>
</dbReference>
<accession>A0A0C9UDH0</accession>
<feature type="domain" description="Ribonuclease H1 N-terminal" evidence="11">
    <location>
        <begin position="8"/>
        <end position="50"/>
    </location>
</feature>
<evidence type="ECO:0000259" key="11">
    <source>
        <dbReference type="Pfam" id="PF01693"/>
    </source>
</evidence>
<gene>
    <name evidence="12" type="ORF">M422DRAFT_271716</name>
</gene>
<dbReference type="PANTHER" id="PTHR10642:SF26">
    <property type="entry name" value="RIBONUCLEASE H1"/>
    <property type="match status" value="1"/>
</dbReference>
<evidence type="ECO:0000256" key="1">
    <source>
        <dbReference type="ARBA" id="ARBA00001946"/>
    </source>
</evidence>
<evidence type="ECO:0000256" key="10">
    <source>
        <dbReference type="ARBA" id="ARBA00022842"/>
    </source>
</evidence>
<proteinExistence type="inferred from homology"/>
<comment type="function">
    <text evidence="2">Endonuclease that specifically degrades the RNA of RNA-DNA hybrids.</text>
</comment>
<evidence type="ECO:0000256" key="7">
    <source>
        <dbReference type="ARBA" id="ARBA00022723"/>
    </source>
</evidence>
<dbReference type="SUPFAM" id="SSF55658">
    <property type="entry name" value="L9 N-domain-like"/>
    <property type="match status" value="1"/>
</dbReference>
<evidence type="ECO:0000256" key="5">
    <source>
        <dbReference type="ARBA" id="ARBA00017721"/>
    </source>
</evidence>
<keyword evidence="13" id="KW-1185">Reference proteome</keyword>
<evidence type="ECO:0000256" key="2">
    <source>
        <dbReference type="ARBA" id="ARBA00004065"/>
    </source>
</evidence>
<dbReference type="AlphaFoldDB" id="A0A0C9UDH0"/>
<organism evidence="12 13">
    <name type="scientific">Sphaerobolus stellatus (strain SS14)</name>
    <dbReference type="NCBI Taxonomy" id="990650"/>
    <lineage>
        <taxon>Eukaryota</taxon>
        <taxon>Fungi</taxon>
        <taxon>Dikarya</taxon>
        <taxon>Basidiomycota</taxon>
        <taxon>Agaricomycotina</taxon>
        <taxon>Agaricomycetes</taxon>
        <taxon>Phallomycetidae</taxon>
        <taxon>Geastrales</taxon>
        <taxon>Sphaerobolaceae</taxon>
        <taxon>Sphaerobolus</taxon>
    </lineage>
</organism>
<evidence type="ECO:0000313" key="13">
    <source>
        <dbReference type="Proteomes" id="UP000054279"/>
    </source>
</evidence>
<dbReference type="InterPro" id="IPR009027">
    <property type="entry name" value="Ribosomal_bL9/RNase_H1_N"/>
</dbReference>